<evidence type="ECO:0000256" key="1">
    <source>
        <dbReference type="SAM" id="Phobius"/>
    </source>
</evidence>
<dbReference type="EMBL" id="JACTNZ010000003">
    <property type="protein sequence ID" value="KAG5556929.1"/>
    <property type="molecule type" value="Genomic_DNA"/>
</dbReference>
<accession>A0AAV6KXY5</accession>
<keyword evidence="1" id="KW-1133">Transmembrane helix</keyword>
<gene>
    <name evidence="2" type="ORF">RHGRI_007237</name>
</gene>
<comment type="caution">
    <text evidence="2">The sequence shown here is derived from an EMBL/GenBank/DDBJ whole genome shotgun (WGS) entry which is preliminary data.</text>
</comment>
<organism evidence="2 3">
    <name type="scientific">Rhododendron griersonianum</name>
    <dbReference type="NCBI Taxonomy" id="479676"/>
    <lineage>
        <taxon>Eukaryota</taxon>
        <taxon>Viridiplantae</taxon>
        <taxon>Streptophyta</taxon>
        <taxon>Embryophyta</taxon>
        <taxon>Tracheophyta</taxon>
        <taxon>Spermatophyta</taxon>
        <taxon>Magnoliopsida</taxon>
        <taxon>eudicotyledons</taxon>
        <taxon>Gunneridae</taxon>
        <taxon>Pentapetalae</taxon>
        <taxon>asterids</taxon>
        <taxon>Ericales</taxon>
        <taxon>Ericaceae</taxon>
        <taxon>Ericoideae</taxon>
        <taxon>Rhodoreae</taxon>
        <taxon>Rhododendron</taxon>
    </lineage>
</organism>
<keyword evidence="1" id="KW-0812">Transmembrane</keyword>
<name>A0AAV6KXY5_9ERIC</name>
<protein>
    <submittedName>
        <fullName evidence="2">Uncharacterized protein</fullName>
    </submittedName>
</protein>
<keyword evidence="3" id="KW-1185">Reference proteome</keyword>
<evidence type="ECO:0000313" key="2">
    <source>
        <dbReference type="EMBL" id="KAG5556929.1"/>
    </source>
</evidence>
<reference evidence="2" key="1">
    <citation type="submission" date="2020-08" db="EMBL/GenBank/DDBJ databases">
        <title>Plant Genome Project.</title>
        <authorList>
            <person name="Zhang R.-G."/>
        </authorList>
    </citation>
    <scope>NUCLEOTIDE SEQUENCE</scope>
    <source>
        <strain evidence="2">WSP0</strain>
        <tissue evidence="2">Leaf</tissue>
    </source>
</reference>
<dbReference type="AlphaFoldDB" id="A0AAV6KXY5"/>
<sequence>MTDDGAPPPSPSNHCEVRLSEDIQLPCGEAWLSEEDTTVLINTDDSYTQPIDHNIRRVIFDLQREWWWCNGSGGGNMVVVVVVWWWWWSGRGGGGSCGVVVKWWWSGDGGGGMVEVVVGVMVMVVVVVEW</sequence>
<keyword evidence="1" id="KW-0472">Membrane</keyword>
<dbReference type="Proteomes" id="UP000823749">
    <property type="component" value="Chromosome 3"/>
</dbReference>
<evidence type="ECO:0000313" key="3">
    <source>
        <dbReference type="Proteomes" id="UP000823749"/>
    </source>
</evidence>
<feature type="transmembrane region" description="Helical" evidence="1">
    <location>
        <begin position="66"/>
        <end position="89"/>
    </location>
</feature>
<proteinExistence type="predicted"/>
<feature type="transmembrane region" description="Helical" evidence="1">
    <location>
        <begin position="109"/>
        <end position="128"/>
    </location>
</feature>